<protein>
    <submittedName>
        <fullName evidence="1">Uncharacterized protein</fullName>
    </submittedName>
</protein>
<dbReference type="EMBL" id="BK015752">
    <property type="protein sequence ID" value="DAE23376.1"/>
    <property type="molecule type" value="Genomic_DNA"/>
</dbReference>
<evidence type="ECO:0000313" key="1">
    <source>
        <dbReference type="EMBL" id="DAE23376.1"/>
    </source>
</evidence>
<accession>A0A8S5QWE4</accession>
<reference evidence="1" key="1">
    <citation type="journal article" date="2021" name="Proc. Natl. Acad. Sci. U.S.A.">
        <title>A Catalog of Tens of Thousands of Viruses from Human Metagenomes Reveals Hidden Associations with Chronic Diseases.</title>
        <authorList>
            <person name="Tisza M.J."/>
            <person name="Buck C.B."/>
        </authorList>
    </citation>
    <scope>NUCLEOTIDE SEQUENCE</scope>
    <source>
        <strain evidence="1">CtcPl3</strain>
    </source>
</reference>
<proteinExistence type="predicted"/>
<name>A0A8S5QWE4_9CAUD</name>
<sequence length="31" mass="3612">MGAVISLINKSRSLMLRLLFYPLFVFTKQPQ</sequence>
<organism evidence="1">
    <name type="scientific">Myoviridae sp. ctcPl3</name>
    <dbReference type="NCBI Taxonomy" id="2826669"/>
    <lineage>
        <taxon>Viruses</taxon>
        <taxon>Duplodnaviria</taxon>
        <taxon>Heunggongvirae</taxon>
        <taxon>Uroviricota</taxon>
        <taxon>Caudoviricetes</taxon>
    </lineage>
</organism>